<dbReference type="PATRIC" id="fig|1461584.3.peg.2293"/>
<reference evidence="2" key="1">
    <citation type="submission" date="2014-07" db="EMBL/GenBank/DDBJ databases">
        <authorList>
            <person name="Urmite Genomes Urmite Genomes"/>
        </authorList>
    </citation>
    <scope>NUCLEOTIDE SEQUENCE</scope>
    <source>
        <strain evidence="2">11W110_air</strain>
    </source>
</reference>
<name>A0A078MRQ1_9MICC</name>
<dbReference type="GO" id="GO:0016787">
    <property type="term" value="F:hydrolase activity"/>
    <property type="evidence" value="ECO:0007669"/>
    <property type="project" value="UniProtKB-KW"/>
</dbReference>
<dbReference type="AlphaFoldDB" id="A0A078MRQ1"/>
<sequence>MFQRSVADGVHRIEHAYVNSYLVEDDAGVMVVDAGLPGMWPHLVRALTRLGYSPGSVRALVLTHAHFDHVGTAAKLRREYRTPILVHDADRRLAAHPYRYLHENARLRYPVQHPGALRTLGAMTLAGALTVRGVTDVHSLDAPAAAALPGAPELLHTPGHTAGHVALHFPDRGVLITGDALVTLDPYTGRHGPQIVSGAATADSSEALASLERLAATGAPTLLTGHGEPYLDGAASAVEQALAAGAS</sequence>
<dbReference type="SUPFAM" id="SSF56281">
    <property type="entry name" value="Metallo-hydrolase/oxidoreductase"/>
    <property type="match status" value="1"/>
</dbReference>
<evidence type="ECO:0000313" key="2">
    <source>
        <dbReference type="EMBL" id="CEA08955.1"/>
    </source>
</evidence>
<dbReference type="Pfam" id="PF00753">
    <property type="entry name" value="Lactamase_B"/>
    <property type="match status" value="1"/>
</dbReference>
<dbReference type="InterPro" id="IPR050855">
    <property type="entry name" value="NDM-1-like"/>
</dbReference>
<dbReference type="SMART" id="SM00849">
    <property type="entry name" value="Lactamase_B"/>
    <property type="match status" value="1"/>
</dbReference>
<dbReference type="EMBL" id="LN483071">
    <property type="protein sequence ID" value="CEA08955.1"/>
    <property type="molecule type" value="Genomic_DNA"/>
</dbReference>
<proteinExistence type="predicted"/>
<organism evidence="2">
    <name type="scientific">Arthrobacter saudimassiliensis</name>
    <dbReference type="NCBI Taxonomy" id="1461584"/>
    <lineage>
        <taxon>Bacteria</taxon>
        <taxon>Bacillati</taxon>
        <taxon>Actinomycetota</taxon>
        <taxon>Actinomycetes</taxon>
        <taxon>Micrococcales</taxon>
        <taxon>Micrococcaceae</taxon>
        <taxon>Arthrobacter</taxon>
    </lineage>
</organism>
<dbReference type="InterPro" id="IPR036866">
    <property type="entry name" value="RibonucZ/Hydroxyglut_hydro"/>
</dbReference>
<keyword evidence="2" id="KW-0378">Hydrolase</keyword>
<dbReference type="CDD" id="cd07721">
    <property type="entry name" value="yflN-like_MBL-fold"/>
    <property type="match status" value="1"/>
</dbReference>
<feature type="domain" description="Metallo-beta-lactamase" evidence="1">
    <location>
        <begin position="17"/>
        <end position="226"/>
    </location>
</feature>
<protein>
    <submittedName>
        <fullName evidence="2">Putative metallo-hydrolase YflN</fullName>
    </submittedName>
</protein>
<evidence type="ECO:0000259" key="1">
    <source>
        <dbReference type="SMART" id="SM00849"/>
    </source>
</evidence>
<gene>
    <name evidence="2" type="primary">yflN_1</name>
    <name evidence="2" type="ORF">BN1051_02318</name>
</gene>
<dbReference type="InterPro" id="IPR001279">
    <property type="entry name" value="Metallo-B-lactamas"/>
</dbReference>
<dbReference type="PANTHER" id="PTHR42951:SF14">
    <property type="entry name" value="METALLO-BETA-LACTAMASE SUPERFAMILY PROTEIN"/>
    <property type="match status" value="1"/>
</dbReference>
<accession>A0A078MRQ1</accession>
<dbReference type="Gene3D" id="3.60.15.10">
    <property type="entry name" value="Ribonuclease Z/Hydroxyacylglutathione hydrolase-like"/>
    <property type="match status" value="1"/>
</dbReference>
<dbReference type="PANTHER" id="PTHR42951">
    <property type="entry name" value="METALLO-BETA-LACTAMASE DOMAIN-CONTAINING"/>
    <property type="match status" value="1"/>
</dbReference>